<dbReference type="GO" id="GO:0005634">
    <property type="term" value="C:nucleus"/>
    <property type="evidence" value="ECO:0007669"/>
    <property type="project" value="InterPro"/>
</dbReference>
<keyword evidence="4" id="KW-1185">Reference proteome</keyword>
<dbReference type="GO" id="GO:0003723">
    <property type="term" value="F:RNA binding"/>
    <property type="evidence" value="ECO:0007669"/>
    <property type="project" value="InterPro"/>
</dbReference>
<feature type="compositionally biased region" description="Pro residues" evidence="1">
    <location>
        <begin position="113"/>
        <end position="123"/>
    </location>
</feature>
<dbReference type="OrthoDB" id="397265at2759"/>
<proteinExistence type="predicted"/>
<dbReference type="AlphaFoldDB" id="A0A812S2S3"/>
<dbReference type="PANTHER" id="PTHR15744">
    <property type="entry name" value="BLOM7"/>
    <property type="match status" value="1"/>
</dbReference>
<evidence type="ECO:0000259" key="2">
    <source>
        <dbReference type="Pfam" id="PF22675"/>
    </source>
</evidence>
<dbReference type="SUPFAM" id="SSF54791">
    <property type="entry name" value="Eukaryotic type KH-domain (KH-domain type I)"/>
    <property type="match status" value="1"/>
</dbReference>
<organism evidence="3 4">
    <name type="scientific">Symbiodinium natans</name>
    <dbReference type="NCBI Taxonomy" id="878477"/>
    <lineage>
        <taxon>Eukaryota</taxon>
        <taxon>Sar</taxon>
        <taxon>Alveolata</taxon>
        <taxon>Dinophyceae</taxon>
        <taxon>Suessiales</taxon>
        <taxon>Symbiodiniaceae</taxon>
        <taxon>Symbiodinium</taxon>
    </lineage>
</organism>
<dbReference type="Gene3D" id="3.30.1370.10">
    <property type="entry name" value="K Homology domain, type 1"/>
    <property type="match status" value="1"/>
</dbReference>
<gene>
    <name evidence="3" type="primary">Zc3h3</name>
    <name evidence="3" type="ORF">SNAT2548_LOCUS25957</name>
</gene>
<dbReference type="InterPro" id="IPR055256">
    <property type="entry name" value="KH_1_KHDC4/BBP-like"/>
</dbReference>
<dbReference type="Proteomes" id="UP000604046">
    <property type="component" value="Unassembled WGS sequence"/>
</dbReference>
<comment type="caution">
    <text evidence="3">The sequence shown here is derived from an EMBL/GenBank/DDBJ whole genome shotgun (WGS) entry which is preliminary data.</text>
</comment>
<sequence length="255" mass="28113">MTLGAINAAPTLWCADSHSSNLLTARLFLKQRWRAAREEPLPMKLQPLCIRPPPGLEPPCSWPTDNADMPAWLQVVQDGTFAYEAQVNPVRTSHELTQDAPLKASAKMKKPKSPPPQPLPPGPCVGQAKAKTGAREAGRATCKFYLDGYTSDEHKDFDLVPRIIGHAGRNMRAIASKACKVRIRGRGSGQLEKTQNGVAREADLPLHIALSCSDAVELEIAKEKLDTLLQGISVHFYRFCRKMGLEEPARLYRLA</sequence>
<accession>A0A812S2S3</accession>
<dbReference type="InterPro" id="IPR031121">
    <property type="entry name" value="RIK/BLOM7"/>
</dbReference>
<name>A0A812S2S3_9DINO</name>
<evidence type="ECO:0000256" key="1">
    <source>
        <dbReference type="SAM" id="MobiDB-lite"/>
    </source>
</evidence>
<evidence type="ECO:0000313" key="3">
    <source>
        <dbReference type="EMBL" id="CAE7464744.1"/>
    </source>
</evidence>
<dbReference type="InterPro" id="IPR036612">
    <property type="entry name" value="KH_dom_type_1_sf"/>
</dbReference>
<reference evidence="3" key="1">
    <citation type="submission" date="2021-02" db="EMBL/GenBank/DDBJ databases">
        <authorList>
            <person name="Dougan E. K."/>
            <person name="Rhodes N."/>
            <person name="Thang M."/>
            <person name="Chan C."/>
        </authorList>
    </citation>
    <scope>NUCLEOTIDE SEQUENCE</scope>
</reference>
<evidence type="ECO:0000313" key="4">
    <source>
        <dbReference type="Proteomes" id="UP000604046"/>
    </source>
</evidence>
<feature type="region of interest" description="Disordered" evidence="1">
    <location>
        <begin position="104"/>
        <end position="132"/>
    </location>
</feature>
<dbReference type="PANTHER" id="PTHR15744:SF0">
    <property type="entry name" value="KH HOMOLOGY DOMAIN-CONTAINING PROTEIN 4"/>
    <property type="match status" value="1"/>
</dbReference>
<protein>
    <submittedName>
        <fullName evidence="3">Zc3h3 protein</fullName>
    </submittedName>
</protein>
<feature type="domain" description="KHDC4/BBP-like KH-domain type I" evidence="2">
    <location>
        <begin position="154"/>
        <end position="230"/>
    </location>
</feature>
<dbReference type="EMBL" id="CAJNDS010002412">
    <property type="protein sequence ID" value="CAE7464744.1"/>
    <property type="molecule type" value="Genomic_DNA"/>
</dbReference>
<dbReference type="Pfam" id="PF22675">
    <property type="entry name" value="KH-I_KHDC4-BBP"/>
    <property type="match status" value="1"/>
</dbReference>